<accession>A0AAV2RL41</accession>
<dbReference type="Proteomes" id="UP001497623">
    <property type="component" value="Unassembled WGS sequence"/>
</dbReference>
<gene>
    <name evidence="4" type="ORF">MNOR_LOCUS24799</name>
</gene>
<dbReference type="GO" id="GO:0008146">
    <property type="term" value="F:sulfotransferase activity"/>
    <property type="evidence" value="ECO:0007669"/>
    <property type="project" value="InterPro"/>
</dbReference>
<dbReference type="SUPFAM" id="SSF52540">
    <property type="entry name" value="P-loop containing nucleoside triphosphate hydrolases"/>
    <property type="match status" value="1"/>
</dbReference>
<dbReference type="InterPro" id="IPR027417">
    <property type="entry name" value="P-loop_NTPase"/>
</dbReference>
<dbReference type="EMBL" id="CAXKWB010023041">
    <property type="protein sequence ID" value="CAL4124822.1"/>
    <property type="molecule type" value="Genomic_DNA"/>
</dbReference>
<reference evidence="4 5" key="1">
    <citation type="submission" date="2024-05" db="EMBL/GenBank/DDBJ databases">
        <authorList>
            <person name="Wallberg A."/>
        </authorList>
    </citation>
    <scope>NUCLEOTIDE SEQUENCE [LARGE SCALE GENOMIC DNA]</scope>
</reference>
<keyword evidence="2" id="KW-0808">Transferase</keyword>
<evidence type="ECO:0000313" key="4">
    <source>
        <dbReference type="EMBL" id="CAL4124822.1"/>
    </source>
</evidence>
<dbReference type="Gene3D" id="3.40.50.300">
    <property type="entry name" value="P-loop containing nucleotide triphosphate hydrolases"/>
    <property type="match status" value="1"/>
</dbReference>
<dbReference type="AlphaFoldDB" id="A0AAV2RL41"/>
<feature type="non-terminal residue" evidence="4">
    <location>
        <position position="173"/>
    </location>
</feature>
<keyword evidence="5" id="KW-1185">Reference proteome</keyword>
<dbReference type="PANTHER" id="PTHR11783">
    <property type="entry name" value="SULFOTRANSFERASE SULT"/>
    <property type="match status" value="1"/>
</dbReference>
<evidence type="ECO:0000313" key="5">
    <source>
        <dbReference type="Proteomes" id="UP001497623"/>
    </source>
</evidence>
<evidence type="ECO:0000259" key="3">
    <source>
        <dbReference type="Pfam" id="PF00685"/>
    </source>
</evidence>
<feature type="domain" description="Sulfotransferase" evidence="3">
    <location>
        <begin position="64"/>
        <end position="170"/>
    </location>
</feature>
<comment type="similarity">
    <text evidence="1">Belongs to the sulfotransferase 1 family.</text>
</comment>
<protein>
    <recommendedName>
        <fullName evidence="3">Sulfotransferase domain-containing protein</fullName>
    </recommendedName>
</protein>
<proteinExistence type="inferred from homology"/>
<dbReference type="Pfam" id="PF00685">
    <property type="entry name" value="Sulfotransfer_1"/>
    <property type="match status" value="1"/>
</dbReference>
<evidence type="ECO:0000256" key="1">
    <source>
        <dbReference type="ARBA" id="ARBA00005771"/>
    </source>
</evidence>
<name>A0AAV2RL41_MEGNR</name>
<comment type="caution">
    <text evidence="4">The sequence shown here is derived from an EMBL/GenBank/DDBJ whole genome shotgun (WGS) entry which is preliminary data.</text>
</comment>
<organism evidence="4 5">
    <name type="scientific">Meganyctiphanes norvegica</name>
    <name type="common">Northern krill</name>
    <name type="synonym">Thysanopoda norvegica</name>
    <dbReference type="NCBI Taxonomy" id="48144"/>
    <lineage>
        <taxon>Eukaryota</taxon>
        <taxon>Metazoa</taxon>
        <taxon>Ecdysozoa</taxon>
        <taxon>Arthropoda</taxon>
        <taxon>Crustacea</taxon>
        <taxon>Multicrustacea</taxon>
        <taxon>Malacostraca</taxon>
        <taxon>Eumalacostraca</taxon>
        <taxon>Eucarida</taxon>
        <taxon>Euphausiacea</taxon>
        <taxon>Euphausiidae</taxon>
        <taxon>Meganyctiphanes</taxon>
    </lineage>
</organism>
<evidence type="ECO:0000256" key="2">
    <source>
        <dbReference type="ARBA" id="ARBA00022679"/>
    </source>
</evidence>
<sequence>MSGDHLPFSISDVPISEVERLQKAGFCGEAFSSLIRTKPTNLLLNARYTPKLASAIYNFEFRSDDIALVTYPKCGTTWMMEILWAMTHADNLDPHSEEGRPMFLDRDFLMGTPKDENHPVLQKFRSLCPGGNPEDGIGHQTAAATQGGRLITSHLPLSHLNPTLIDTCKVSIV</sequence>
<dbReference type="InterPro" id="IPR000863">
    <property type="entry name" value="Sulfotransferase_dom"/>
</dbReference>